<keyword evidence="3" id="KW-1015">Disulfide bond</keyword>
<sequence>MKLHEVWTSLVLICFSTVTANRLSLLKNVDDFMNTCMDGQNHKLQPGPEELQFQTCFPWKDRACCSKDVTAEFQSPGVTKWLGFEWNHCGGMTEKCRKHFIQDLCFYECSPNVGPWLVKDSDREWRKERMFEVPLCESECLTWWDDCKEEMTCLDNWMRGFNWTTGTNTCPDDMKCQPFKDMFKDHRRFCEQVWDFSYKVVPDGDDNCFKLWFDPKDYNGSNPNDAVARKKAQAYTILLSSNLATLICIPVVSVVAGLLSAIVLL</sequence>
<dbReference type="Pfam" id="PF03024">
    <property type="entry name" value="Folate_rec"/>
    <property type="match status" value="1"/>
</dbReference>
<dbReference type="GO" id="GO:0038023">
    <property type="term" value="F:signaling receptor activity"/>
    <property type="evidence" value="ECO:0007669"/>
    <property type="project" value="TreeGrafter"/>
</dbReference>
<dbReference type="Proteomes" id="UP000749559">
    <property type="component" value="Unassembled WGS sequence"/>
</dbReference>
<comment type="caution">
    <text evidence="4">The sequence shown here is derived from an EMBL/GenBank/DDBJ whole genome shotgun (WGS) entry which is preliminary data.</text>
</comment>
<dbReference type="PANTHER" id="PTHR10517:SF14">
    <property type="entry name" value="FOLATE RECEPTOR 1-RELATED"/>
    <property type="match status" value="1"/>
</dbReference>
<dbReference type="InterPro" id="IPR004269">
    <property type="entry name" value="Folate_rcpt"/>
</dbReference>
<protein>
    <submittedName>
        <fullName evidence="4">Uncharacterized protein</fullName>
    </submittedName>
</protein>
<evidence type="ECO:0000256" key="2">
    <source>
        <dbReference type="ARBA" id="ARBA00022729"/>
    </source>
</evidence>
<name>A0A8J1TH70_OWEFU</name>
<dbReference type="PANTHER" id="PTHR10517">
    <property type="entry name" value="FOLATE RECEPTOR"/>
    <property type="match status" value="1"/>
</dbReference>
<gene>
    <name evidence="4" type="ORF">OFUS_LOCUS4027</name>
</gene>
<evidence type="ECO:0000313" key="4">
    <source>
        <dbReference type="EMBL" id="CAH1776898.1"/>
    </source>
</evidence>
<dbReference type="GO" id="GO:0009897">
    <property type="term" value="C:external side of plasma membrane"/>
    <property type="evidence" value="ECO:0007669"/>
    <property type="project" value="TreeGrafter"/>
</dbReference>
<organism evidence="4 5">
    <name type="scientific">Owenia fusiformis</name>
    <name type="common">Polychaete worm</name>
    <dbReference type="NCBI Taxonomy" id="6347"/>
    <lineage>
        <taxon>Eukaryota</taxon>
        <taxon>Metazoa</taxon>
        <taxon>Spiralia</taxon>
        <taxon>Lophotrochozoa</taxon>
        <taxon>Annelida</taxon>
        <taxon>Polychaeta</taxon>
        <taxon>Sedentaria</taxon>
        <taxon>Canalipalpata</taxon>
        <taxon>Sabellida</taxon>
        <taxon>Oweniida</taxon>
        <taxon>Oweniidae</taxon>
        <taxon>Owenia</taxon>
    </lineage>
</organism>
<accession>A0A8J1TH70</accession>
<evidence type="ECO:0000256" key="1">
    <source>
        <dbReference type="ARBA" id="ARBA00007932"/>
    </source>
</evidence>
<keyword evidence="5" id="KW-1185">Reference proteome</keyword>
<comment type="similarity">
    <text evidence="1">Belongs to the folate receptor family.</text>
</comment>
<evidence type="ECO:0000313" key="5">
    <source>
        <dbReference type="Proteomes" id="UP000749559"/>
    </source>
</evidence>
<proteinExistence type="inferred from homology"/>
<dbReference type="AlphaFoldDB" id="A0A8J1TH70"/>
<reference evidence="4" key="1">
    <citation type="submission" date="2022-03" db="EMBL/GenBank/DDBJ databases">
        <authorList>
            <person name="Martin C."/>
        </authorList>
    </citation>
    <scope>NUCLEOTIDE SEQUENCE</scope>
</reference>
<dbReference type="EMBL" id="CAIIXF020000002">
    <property type="protein sequence ID" value="CAH1776898.1"/>
    <property type="molecule type" value="Genomic_DNA"/>
</dbReference>
<evidence type="ECO:0000256" key="3">
    <source>
        <dbReference type="ARBA" id="ARBA00023157"/>
    </source>
</evidence>
<dbReference type="InterPro" id="IPR018143">
    <property type="entry name" value="Folate_rcpt-like"/>
</dbReference>
<dbReference type="OrthoDB" id="567542at2759"/>
<keyword evidence="2" id="KW-0732">Signal</keyword>